<proteinExistence type="predicted"/>
<dbReference type="InterPro" id="IPR036638">
    <property type="entry name" value="HLH_DNA-bd_sf"/>
</dbReference>
<dbReference type="InterPro" id="IPR050433">
    <property type="entry name" value="Myc_transcription_factors"/>
</dbReference>
<dbReference type="PhylomeDB" id="T1IZC2"/>
<reference evidence="4" key="1">
    <citation type="submission" date="2011-05" db="EMBL/GenBank/DDBJ databases">
        <authorList>
            <person name="Richards S.R."/>
            <person name="Qu J."/>
            <person name="Jiang H."/>
            <person name="Jhangiani S.N."/>
            <person name="Agravi P."/>
            <person name="Goodspeed R."/>
            <person name="Gross S."/>
            <person name="Mandapat C."/>
            <person name="Jackson L."/>
            <person name="Mathew T."/>
            <person name="Pu L."/>
            <person name="Thornton R."/>
            <person name="Saada N."/>
            <person name="Wilczek-Boney K.B."/>
            <person name="Lee S."/>
            <person name="Kovar C."/>
            <person name="Wu Y."/>
            <person name="Scherer S.E."/>
            <person name="Worley K.C."/>
            <person name="Muzny D.M."/>
            <person name="Gibbs R."/>
        </authorList>
    </citation>
    <scope>NUCLEOTIDE SEQUENCE</scope>
    <source>
        <strain evidence="4">Brora</strain>
    </source>
</reference>
<feature type="domain" description="BHLH" evidence="2">
    <location>
        <begin position="343"/>
        <end position="398"/>
    </location>
</feature>
<evidence type="ECO:0000256" key="1">
    <source>
        <dbReference type="SAM" id="Coils"/>
    </source>
</evidence>
<protein>
    <recommendedName>
        <fullName evidence="2">BHLH domain-containing protein</fullName>
    </recommendedName>
</protein>
<evidence type="ECO:0000313" key="4">
    <source>
        <dbReference type="Proteomes" id="UP000014500"/>
    </source>
</evidence>
<dbReference type="Gene3D" id="4.10.280.10">
    <property type="entry name" value="Helix-loop-helix DNA-binding domain"/>
    <property type="match status" value="1"/>
</dbReference>
<dbReference type="SMART" id="SM00353">
    <property type="entry name" value="HLH"/>
    <property type="match status" value="1"/>
</dbReference>
<evidence type="ECO:0000259" key="2">
    <source>
        <dbReference type="PROSITE" id="PS50888"/>
    </source>
</evidence>
<dbReference type="PROSITE" id="PS50888">
    <property type="entry name" value="BHLH"/>
    <property type="match status" value="1"/>
</dbReference>
<feature type="coiled-coil region" evidence="1">
    <location>
        <begin position="384"/>
        <end position="415"/>
    </location>
</feature>
<name>T1IZC2_STRMM</name>
<reference evidence="3" key="2">
    <citation type="submission" date="2015-02" db="UniProtKB">
        <authorList>
            <consortium name="EnsemblMetazoa"/>
        </authorList>
    </citation>
    <scope>IDENTIFICATION</scope>
</reference>
<sequence>MPPSYFITPPLSPEGLHESDWKYSAGADVADLLLESAEFMDGYDAGKADSLAMSAEFMDDCEELMTDSLTMSADELMSDYDRSVVMGKNITTNLTDFLLSVEKFVQNEMRNKNCLWSGQCEEWEGSHCRHRRRDNSNLAPIVPGFDLFVGLETTSTPSFDAIISDYLPVLIEPEPEVDEQKIVEIHHPHSDHNYHVLQPEVPLLERKEYFEIDTPSDSESEIDVVSIKHSPVRPIKRQKTTSSKNFISHFHFPPTDIVLNRKRTGKSLFFTEQSTKRLKTSPKSFSNTKTNILKPNNSSEPLKLTIKRMLPAKTTKNWSKNGRYCVKGSRSAFAPGITEDEKNKRLDHNKMERQRRKVSLDYSYALCDVIPFFNSQRQKPKMSKVLVLNEAVKYIKELERQEEELIQCKAALLKRHHELAASFINKTKCKVQRKTQSFRKRQTKRKFQSGYD</sequence>
<dbReference type="Pfam" id="PF00010">
    <property type="entry name" value="HLH"/>
    <property type="match status" value="1"/>
</dbReference>
<dbReference type="SUPFAM" id="SSF47459">
    <property type="entry name" value="HLH, helix-loop-helix DNA-binding domain"/>
    <property type="match status" value="1"/>
</dbReference>
<dbReference type="AlphaFoldDB" id="T1IZC2"/>
<dbReference type="HOGENOM" id="CLU_605983_0_0_1"/>
<keyword evidence="4" id="KW-1185">Reference proteome</keyword>
<dbReference type="EnsemblMetazoa" id="SMAR006596-RA">
    <property type="protein sequence ID" value="SMAR006596-PA"/>
    <property type="gene ID" value="SMAR006596"/>
</dbReference>
<accession>T1IZC2</accession>
<keyword evidence="1" id="KW-0175">Coiled coil</keyword>
<dbReference type="Proteomes" id="UP000014500">
    <property type="component" value="Unassembled WGS sequence"/>
</dbReference>
<dbReference type="EMBL" id="AFFK01020432">
    <property type="status" value="NOT_ANNOTATED_CDS"/>
    <property type="molecule type" value="Genomic_DNA"/>
</dbReference>
<organism evidence="3 4">
    <name type="scientific">Strigamia maritima</name>
    <name type="common">European centipede</name>
    <name type="synonym">Geophilus maritimus</name>
    <dbReference type="NCBI Taxonomy" id="126957"/>
    <lineage>
        <taxon>Eukaryota</taxon>
        <taxon>Metazoa</taxon>
        <taxon>Ecdysozoa</taxon>
        <taxon>Arthropoda</taxon>
        <taxon>Myriapoda</taxon>
        <taxon>Chilopoda</taxon>
        <taxon>Pleurostigmophora</taxon>
        <taxon>Geophilomorpha</taxon>
        <taxon>Linotaeniidae</taxon>
        <taxon>Strigamia</taxon>
    </lineage>
</organism>
<evidence type="ECO:0000313" key="3">
    <source>
        <dbReference type="EnsemblMetazoa" id="SMAR006596-PA"/>
    </source>
</evidence>
<dbReference type="InterPro" id="IPR011598">
    <property type="entry name" value="bHLH_dom"/>
</dbReference>
<dbReference type="PANTHER" id="PTHR45851">
    <property type="entry name" value="MYC PROTO-ONCOGENE"/>
    <property type="match status" value="1"/>
</dbReference>
<dbReference type="GO" id="GO:0046983">
    <property type="term" value="F:protein dimerization activity"/>
    <property type="evidence" value="ECO:0007669"/>
    <property type="project" value="InterPro"/>
</dbReference>